<reference evidence="2 3" key="1">
    <citation type="submission" date="2018-09" db="EMBL/GenBank/DDBJ databases">
        <title>Bacillus saliacetes sp. nov., isolated from Thai shrimp paste (Ka-pi).</title>
        <authorList>
            <person name="Daroonpunt R."/>
            <person name="Tanasupawat S."/>
            <person name="Yiamsombut S."/>
        </authorList>
    </citation>
    <scope>NUCLEOTIDE SEQUENCE [LARGE SCALE GENOMIC DNA]</scope>
    <source>
        <strain evidence="2 3">SKP7-4</strain>
    </source>
</reference>
<dbReference type="PANTHER" id="PTHR42059">
    <property type="entry name" value="TNT DOMAIN-CONTAINING PROTEIN"/>
    <property type="match status" value="1"/>
</dbReference>
<evidence type="ECO:0000313" key="2">
    <source>
        <dbReference type="EMBL" id="RIW30438.1"/>
    </source>
</evidence>
<evidence type="ECO:0000313" key="3">
    <source>
        <dbReference type="Proteomes" id="UP000265801"/>
    </source>
</evidence>
<dbReference type="Proteomes" id="UP000265801">
    <property type="component" value="Unassembled WGS sequence"/>
</dbReference>
<dbReference type="EMBL" id="QXIR01000026">
    <property type="protein sequence ID" value="RIW30438.1"/>
    <property type="molecule type" value="Genomic_DNA"/>
</dbReference>
<organism evidence="2 3">
    <name type="scientific">Bacillus salacetis</name>
    <dbReference type="NCBI Taxonomy" id="2315464"/>
    <lineage>
        <taxon>Bacteria</taxon>
        <taxon>Bacillati</taxon>
        <taxon>Bacillota</taxon>
        <taxon>Bacilli</taxon>
        <taxon>Bacillales</taxon>
        <taxon>Bacillaceae</taxon>
        <taxon>Bacillus</taxon>
    </lineage>
</organism>
<dbReference type="GO" id="GO:0050135">
    <property type="term" value="F:NADP+ nucleosidase activity"/>
    <property type="evidence" value="ECO:0007669"/>
    <property type="project" value="InterPro"/>
</dbReference>
<evidence type="ECO:0000259" key="1">
    <source>
        <dbReference type="Pfam" id="PF14021"/>
    </source>
</evidence>
<gene>
    <name evidence="2" type="ORF">D3H55_16835</name>
</gene>
<dbReference type="PANTHER" id="PTHR42059:SF1">
    <property type="entry name" value="TNT DOMAIN-CONTAINING PROTEIN"/>
    <property type="match status" value="1"/>
</dbReference>
<keyword evidence="3" id="KW-1185">Reference proteome</keyword>
<dbReference type="InterPro" id="IPR053024">
    <property type="entry name" value="Fungal_surface_NADase"/>
</dbReference>
<sequence>MITVLMRQLMESSKQGNQISPLYFNAAAYYSSDAYQLTDDITAQTDSYLKFKEAQQEAREPKPTPEEDVNENPVMESLNSFKEIAQDFWGGMENRNEKKFDSIYDFGNYVTIGALDAGKDMWKGMEDRADVALDSPSNFINYLTMGGVDLFNGAVNPDDPFSKEHWMNSFSLGLLAVGGAKPGLKVKGQTAVSATARQALPKVSLNQRWKEIRLGLDDLYNRPMMATENGMLKGGFGEPGFSKFSVEREVKGEVSGIKENFANSNKLDVKKVISEADRTKLSSWKYPPDDELYLKYKDTFDNSKYYNQETGDINWPPNNGFDGDPKVRVLEEGELIDRYGAPSGTFLSPAGVEFDNRALALHSENSPYHIYKVLEPFKVEAGKIAPWFDKPGGGTQFFTGNIKVLDPDTGKMVEATVRNLERLGYIRDISQ</sequence>
<comment type="caution">
    <text evidence="2">The sequence shown here is derived from an EMBL/GenBank/DDBJ whole genome shotgun (WGS) entry which is preliminary data.</text>
</comment>
<dbReference type="Pfam" id="PF14021">
    <property type="entry name" value="TNT"/>
    <property type="match status" value="1"/>
</dbReference>
<protein>
    <submittedName>
        <fullName evidence="2">DUF4237 domain-containing protein</fullName>
    </submittedName>
</protein>
<proteinExistence type="predicted"/>
<feature type="domain" description="TNT" evidence="1">
    <location>
        <begin position="330"/>
        <end position="428"/>
    </location>
</feature>
<dbReference type="InterPro" id="IPR025331">
    <property type="entry name" value="TNT"/>
</dbReference>
<name>A0A3A1QT85_9BACI</name>
<accession>A0A3A1QT85</accession>
<dbReference type="OrthoDB" id="6636741at2"/>
<dbReference type="AlphaFoldDB" id="A0A3A1QT85"/>